<keyword evidence="5 11" id="KW-0067">ATP-binding</keyword>
<dbReference type="PROSITE" id="PS51217">
    <property type="entry name" value="UVRD_HELICASE_CTER"/>
    <property type="match status" value="1"/>
</dbReference>
<dbReference type="eggNOG" id="COG0210">
    <property type="taxonomic scope" value="Bacteria"/>
</dbReference>
<reference evidence="14 15" key="1">
    <citation type="journal article" date="2010" name="PLoS ONE">
        <title>The glycobiome of the rumen bacterium Butyrivibrio proteoclasticus B316(T) highlights adaptation to a polysaccharide-rich environment.</title>
        <authorList>
            <person name="Kelly W.J."/>
            <person name="Leahy S.C."/>
            <person name="Altermann E."/>
            <person name="Yeoman C.J."/>
            <person name="Dunne J.C."/>
            <person name="Kong Z."/>
            <person name="Pacheco D.M."/>
            <person name="Li D."/>
            <person name="Noel S.J."/>
            <person name="Moon C.D."/>
            <person name="Cookson A.L."/>
            <person name="Attwood G.T."/>
        </authorList>
    </citation>
    <scope>NUCLEOTIDE SEQUENCE [LARGE SCALE GENOMIC DNA]</scope>
    <source>
        <strain evidence="15">ATCC 51982 / DSM 14932 / B316</strain>
    </source>
</reference>
<feature type="domain" description="UvrD-like helicase ATP-binding" evidence="12">
    <location>
        <begin position="16"/>
        <end position="296"/>
    </location>
</feature>
<dbReference type="InterPro" id="IPR027417">
    <property type="entry name" value="P-loop_NTPase"/>
</dbReference>
<evidence type="ECO:0000256" key="8">
    <source>
        <dbReference type="ARBA" id="ARBA00034617"/>
    </source>
</evidence>
<dbReference type="RefSeq" id="WP_013280163.1">
    <property type="nucleotide sequence ID" value="NC_014387.1"/>
</dbReference>
<dbReference type="STRING" id="515622.bpr_I0764"/>
<dbReference type="InterPro" id="IPR014017">
    <property type="entry name" value="DNA_helicase_UvrD-like_C"/>
</dbReference>
<comment type="catalytic activity">
    <reaction evidence="8">
        <text>Couples ATP hydrolysis with the unwinding of duplex DNA by translocating in the 3'-5' direction.</text>
        <dbReference type="EC" id="5.6.2.4"/>
    </reaction>
</comment>
<dbReference type="GO" id="GO:0003677">
    <property type="term" value="F:DNA binding"/>
    <property type="evidence" value="ECO:0007669"/>
    <property type="project" value="UniProtKB-KW"/>
</dbReference>
<dbReference type="AlphaFoldDB" id="E0S132"/>
<keyword evidence="7" id="KW-0413">Isomerase</keyword>
<dbReference type="InterPro" id="IPR000212">
    <property type="entry name" value="DNA_helicase_UvrD/REP"/>
</dbReference>
<evidence type="ECO:0000256" key="10">
    <source>
        <dbReference type="ARBA" id="ARBA00048988"/>
    </source>
</evidence>
<dbReference type="InterPro" id="IPR014016">
    <property type="entry name" value="UvrD-like_ATP-bd"/>
</dbReference>
<keyword evidence="6" id="KW-0238">DNA-binding</keyword>
<comment type="catalytic activity">
    <reaction evidence="10">
        <text>ATP + H2O = ADP + phosphate + H(+)</text>
        <dbReference type="Rhea" id="RHEA:13065"/>
        <dbReference type="ChEBI" id="CHEBI:15377"/>
        <dbReference type="ChEBI" id="CHEBI:15378"/>
        <dbReference type="ChEBI" id="CHEBI:30616"/>
        <dbReference type="ChEBI" id="CHEBI:43474"/>
        <dbReference type="ChEBI" id="CHEBI:456216"/>
        <dbReference type="EC" id="5.6.2.4"/>
    </reaction>
</comment>
<evidence type="ECO:0000256" key="4">
    <source>
        <dbReference type="ARBA" id="ARBA00022806"/>
    </source>
</evidence>
<accession>E0S132</accession>
<sequence length="739" mass="84900">MVDTMTEKDFLDKYGQKLNNEQLMAVRTIEGPVLLLAVPGSGKTTVLVNRLGYMLSVKGIAPENILTLTYTVAATRDMARRFEALFGKEMAQGLEFRTINGICAKIISHYGRLIGKKSFDLITDEKVSGKILTDLYVKVCREYPTESDIKNIRTLITYCKNMMLTEKEIRKRGEDEGIELWDMYDKYNAELKARSLMDYDDQMIYAYRMLKSSPDLLDYYRKLYRYICVDEAQDTSKIQHMIISLLAGENGNLFMVGDEDQSIYGFRAAYPEALLNFEKEHRGAKVLVMDQNYRSNAKIVKLADMFIQKNFNRHEKHMRATRDAAADISYVVLDTRKRQYNYLLDMAKSLDTETAVLYRDNESILPLVDMLDREDMPYRIKSADMAFFTHRIVVDVVNILKFALNPMDPELFMKIYFKFQTYLRKPDAEQMCQMADYKHYGILDAVEDIEVNKNTLSNVRSLRTHFRNMAADSPAKAINRINKYMGYGDYLRDNNMDDNKLFILEMLAQNEATIQGFLDRLEELRTIITEKENDYSAKLILSTVHSSKGLEYSNVILIDVINGVFPSKMIKNFKTALPSEKRDYEEERRIFYVGMTRAKDKLTIFKYGDAPSIFVGELIKGNKAKTGTGVGSVESGVRETASIRSVNRAKAKIRSSEHSATTMLLKKKAAPVTSGANVPENLVMGERVYQERYGEGVISDVTWDEDEIPTKFTVEFDDGSERKFIYPFAFTTGMKILEE</sequence>
<dbReference type="PROSITE" id="PS51198">
    <property type="entry name" value="UVRD_HELICASE_ATP_BIND"/>
    <property type="match status" value="1"/>
</dbReference>
<comment type="similarity">
    <text evidence="1">Belongs to the helicase family. UvrD subfamily.</text>
</comment>
<evidence type="ECO:0000313" key="14">
    <source>
        <dbReference type="EMBL" id="ADL33507.1"/>
    </source>
</evidence>
<dbReference type="Gene3D" id="1.10.486.10">
    <property type="entry name" value="PCRA, domain 4"/>
    <property type="match status" value="1"/>
</dbReference>
<dbReference type="Pfam" id="PF00580">
    <property type="entry name" value="UvrD-helicase"/>
    <property type="match status" value="1"/>
</dbReference>
<keyword evidence="2 11" id="KW-0547">Nucleotide-binding</keyword>
<evidence type="ECO:0000256" key="1">
    <source>
        <dbReference type="ARBA" id="ARBA00009922"/>
    </source>
</evidence>
<dbReference type="PANTHER" id="PTHR11070:SF2">
    <property type="entry name" value="ATP-DEPENDENT DNA HELICASE SRS2"/>
    <property type="match status" value="1"/>
</dbReference>
<dbReference type="HOGENOM" id="CLU_004585_6_1_9"/>
<evidence type="ECO:0000313" key="15">
    <source>
        <dbReference type="Proteomes" id="UP000001299"/>
    </source>
</evidence>
<gene>
    <name evidence="14" type="ordered locus">bpr_I0764</name>
</gene>
<evidence type="ECO:0000259" key="13">
    <source>
        <dbReference type="PROSITE" id="PS51217"/>
    </source>
</evidence>
<evidence type="ECO:0000256" key="5">
    <source>
        <dbReference type="ARBA" id="ARBA00022840"/>
    </source>
</evidence>
<keyword evidence="3 11" id="KW-0378">Hydrolase</keyword>
<dbReference type="KEGG" id="bpb:bpr_I0764"/>
<evidence type="ECO:0000256" key="11">
    <source>
        <dbReference type="PROSITE-ProRule" id="PRU00560"/>
    </source>
</evidence>
<dbReference type="Proteomes" id="UP000001299">
    <property type="component" value="Chromosome 1"/>
</dbReference>
<evidence type="ECO:0000256" key="6">
    <source>
        <dbReference type="ARBA" id="ARBA00023125"/>
    </source>
</evidence>
<organism evidence="14 15">
    <name type="scientific">Butyrivibrio proteoclasticus (strain ATCC 51982 / DSM 14932 / B316)</name>
    <name type="common">Clostridium proteoclasticum</name>
    <dbReference type="NCBI Taxonomy" id="515622"/>
    <lineage>
        <taxon>Bacteria</taxon>
        <taxon>Bacillati</taxon>
        <taxon>Bacillota</taxon>
        <taxon>Clostridia</taxon>
        <taxon>Lachnospirales</taxon>
        <taxon>Lachnospiraceae</taxon>
        <taxon>Butyrivibrio</taxon>
    </lineage>
</organism>
<evidence type="ECO:0000256" key="3">
    <source>
        <dbReference type="ARBA" id="ARBA00022801"/>
    </source>
</evidence>
<keyword evidence="4 11" id="KW-0347">Helicase</keyword>
<dbReference type="Gene3D" id="1.10.10.160">
    <property type="match status" value="1"/>
</dbReference>
<keyword evidence="15" id="KW-1185">Reference proteome</keyword>
<dbReference type="EMBL" id="CP001810">
    <property type="protein sequence ID" value="ADL33507.1"/>
    <property type="molecule type" value="Genomic_DNA"/>
</dbReference>
<name>E0S132_BUTPB</name>
<dbReference type="Gene3D" id="3.40.50.300">
    <property type="entry name" value="P-loop containing nucleotide triphosphate hydrolases"/>
    <property type="match status" value="2"/>
</dbReference>
<dbReference type="InterPro" id="IPR013986">
    <property type="entry name" value="DExx_box_DNA_helicase_dom_sf"/>
</dbReference>
<evidence type="ECO:0000256" key="2">
    <source>
        <dbReference type="ARBA" id="ARBA00022741"/>
    </source>
</evidence>
<feature type="binding site" evidence="11">
    <location>
        <begin position="37"/>
        <end position="44"/>
    </location>
    <ligand>
        <name>ATP</name>
        <dbReference type="ChEBI" id="CHEBI:30616"/>
    </ligand>
</feature>
<dbReference type="Pfam" id="PF13361">
    <property type="entry name" value="UvrD_C"/>
    <property type="match status" value="1"/>
</dbReference>
<protein>
    <recommendedName>
        <fullName evidence="9">DNA 3'-5' helicase</fullName>
        <ecNumber evidence="9">5.6.2.4</ecNumber>
    </recommendedName>
</protein>
<dbReference type="GO" id="GO:0005524">
    <property type="term" value="F:ATP binding"/>
    <property type="evidence" value="ECO:0007669"/>
    <property type="project" value="UniProtKB-UniRule"/>
</dbReference>
<dbReference type="PANTHER" id="PTHR11070">
    <property type="entry name" value="UVRD / RECB / PCRA DNA HELICASE FAMILY MEMBER"/>
    <property type="match status" value="1"/>
</dbReference>
<feature type="domain" description="UvrD-like helicase C-terminal" evidence="13">
    <location>
        <begin position="297"/>
        <end position="549"/>
    </location>
</feature>
<evidence type="ECO:0000256" key="7">
    <source>
        <dbReference type="ARBA" id="ARBA00023235"/>
    </source>
</evidence>
<dbReference type="CDD" id="cd17932">
    <property type="entry name" value="DEXQc_UvrD"/>
    <property type="match status" value="1"/>
</dbReference>
<dbReference type="GO" id="GO:0016887">
    <property type="term" value="F:ATP hydrolysis activity"/>
    <property type="evidence" value="ECO:0007669"/>
    <property type="project" value="RHEA"/>
</dbReference>
<dbReference type="EC" id="5.6.2.4" evidence="9"/>
<proteinExistence type="inferred from homology"/>
<evidence type="ECO:0000256" key="9">
    <source>
        <dbReference type="ARBA" id="ARBA00034808"/>
    </source>
</evidence>
<dbReference type="SUPFAM" id="SSF52540">
    <property type="entry name" value="P-loop containing nucleoside triphosphate hydrolases"/>
    <property type="match status" value="1"/>
</dbReference>
<dbReference type="GO" id="GO:0000725">
    <property type="term" value="P:recombinational repair"/>
    <property type="evidence" value="ECO:0007669"/>
    <property type="project" value="TreeGrafter"/>
</dbReference>
<evidence type="ECO:0000259" key="12">
    <source>
        <dbReference type="PROSITE" id="PS51198"/>
    </source>
</evidence>
<dbReference type="GO" id="GO:0043138">
    <property type="term" value="F:3'-5' DNA helicase activity"/>
    <property type="evidence" value="ECO:0007669"/>
    <property type="project" value="UniProtKB-EC"/>
</dbReference>